<evidence type="ECO:0000313" key="7">
    <source>
        <dbReference type="Proteomes" id="UP000198420"/>
    </source>
</evidence>
<evidence type="ECO:0000256" key="1">
    <source>
        <dbReference type="ARBA" id="ARBA00023015"/>
    </source>
</evidence>
<feature type="domain" description="HTH gntR-type" evidence="5">
    <location>
        <begin position="18"/>
        <end position="86"/>
    </location>
</feature>
<dbReference type="Gene3D" id="3.40.1410.10">
    <property type="entry name" value="Chorismate lyase-like"/>
    <property type="match status" value="1"/>
</dbReference>
<evidence type="ECO:0000256" key="2">
    <source>
        <dbReference type="ARBA" id="ARBA00023125"/>
    </source>
</evidence>
<evidence type="ECO:0000256" key="3">
    <source>
        <dbReference type="ARBA" id="ARBA00023163"/>
    </source>
</evidence>
<protein>
    <submittedName>
        <fullName evidence="6">DNA-binding transcriptional regulator, GntR family</fullName>
    </submittedName>
</protein>
<evidence type="ECO:0000256" key="4">
    <source>
        <dbReference type="SAM" id="MobiDB-lite"/>
    </source>
</evidence>
<dbReference type="EMBL" id="FZNP01000018">
    <property type="protein sequence ID" value="SNS48902.1"/>
    <property type="molecule type" value="Genomic_DNA"/>
</dbReference>
<name>A0A239EYC6_9ACTN</name>
<feature type="compositionally biased region" description="Basic and acidic residues" evidence="4">
    <location>
        <begin position="90"/>
        <end position="107"/>
    </location>
</feature>
<dbReference type="SUPFAM" id="SSF64288">
    <property type="entry name" value="Chorismate lyase-like"/>
    <property type="match status" value="1"/>
</dbReference>
<dbReference type="SMART" id="SM00345">
    <property type="entry name" value="HTH_GNTR"/>
    <property type="match status" value="1"/>
</dbReference>
<dbReference type="Pfam" id="PF07702">
    <property type="entry name" value="UTRA"/>
    <property type="match status" value="1"/>
</dbReference>
<dbReference type="Gene3D" id="1.10.10.10">
    <property type="entry name" value="Winged helix-like DNA-binding domain superfamily/Winged helix DNA-binding domain"/>
    <property type="match status" value="1"/>
</dbReference>
<dbReference type="SUPFAM" id="SSF46785">
    <property type="entry name" value="Winged helix' DNA-binding domain"/>
    <property type="match status" value="1"/>
</dbReference>
<dbReference type="Proteomes" id="UP000198420">
    <property type="component" value="Unassembled WGS sequence"/>
</dbReference>
<dbReference type="InterPro" id="IPR028978">
    <property type="entry name" value="Chorismate_lyase_/UTRA_dom_sf"/>
</dbReference>
<reference evidence="7" key="1">
    <citation type="submission" date="2017-06" db="EMBL/GenBank/DDBJ databases">
        <authorList>
            <person name="Varghese N."/>
            <person name="Submissions S."/>
        </authorList>
    </citation>
    <scope>NUCLEOTIDE SEQUENCE [LARGE SCALE GENOMIC DNA]</scope>
    <source>
        <strain evidence="7">DSM 44485</strain>
    </source>
</reference>
<sequence length="273" mass="28915">MAGTTSLPAGARAGGSKPNLYEVIRDQLIGEIESGRYPSGALLPSVRELTAKMAISTTTARKALAEVVTAGYARPEGTRGHVSAGPRTQHTAEDARQPTEDATEDRPAGLIIRPSVTVASDEFAGSETDRTTIDVRFEPAPAEVAIALDLNDATSPVVVRRRLTTDEHGTPVELRASYMDHDFAQGTALAEPEPIIGSWVDALATAGGKSLGAAQRHVSARHPTDTESAMLGLRPTACVLVRTETTQDQDGHPIDYTVTVWPAESTRLNLGSE</sequence>
<evidence type="ECO:0000259" key="5">
    <source>
        <dbReference type="PROSITE" id="PS50949"/>
    </source>
</evidence>
<evidence type="ECO:0000313" key="6">
    <source>
        <dbReference type="EMBL" id="SNS48902.1"/>
    </source>
</evidence>
<dbReference type="Pfam" id="PF00392">
    <property type="entry name" value="GntR"/>
    <property type="match status" value="1"/>
</dbReference>
<dbReference type="GO" id="GO:0003700">
    <property type="term" value="F:DNA-binding transcription factor activity"/>
    <property type="evidence" value="ECO:0007669"/>
    <property type="project" value="InterPro"/>
</dbReference>
<dbReference type="InterPro" id="IPR000524">
    <property type="entry name" value="Tscrpt_reg_HTH_GntR"/>
</dbReference>
<dbReference type="GO" id="GO:0003677">
    <property type="term" value="F:DNA binding"/>
    <property type="evidence" value="ECO:0007669"/>
    <property type="project" value="UniProtKB-KW"/>
</dbReference>
<dbReference type="OrthoDB" id="3481346at2"/>
<keyword evidence="7" id="KW-1185">Reference proteome</keyword>
<dbReference type="PANTHER" id="PTHR44846">
    <property type="entry name" value="MANNOSYL-D-GLYCERATE TRANSPORT/METABOLISM SYSTEM REPRESSOR MNGR-RELATED"/>
    <property type="match status" value="1"/>
</dbReference>
<accession>A0A239EYC6</accession>
<dbReference type="InterPro" id="IPR050679">
    <property type="entry name" value="Bact_HTH_transcr_reg"/>
</dbReference>
<organism evidence="6 7">
    <name type="scientific">Actinomadura mexicana</name>
    <dbReference type="NCBI Taxonomy" id="134959"/>
    <lineage>
        <taxon>Bacteria</taxon>
        <taxon>Bacillati</taxon>
        <taxon>Actinomycetota</taxon>
        <taxon>Actinomycetes</taxon>
        <taxon>Streptosporangiales</taxon>
        <taxon>Thermomonosporaceae</taxon>
        <taxon>Actinomadura</taxon>
    </lineage>
</organism>
<gene>
    <name evidence="6" type="ORF">SAMN06265355_118127</name>
</gene>
<feature type="region of interest" description="Disordered" evidence="4">
    <location>
        <begin position="75"/>
        <end position="110"/>
    </location>
</feature>
<dbReference type="RefSeq" id="WP_089315967.1">
    <property type="nucleotide sequence ID" value="NZ_FZNP01000018.1"/>
</dbReference>
<keyword evidence="2 6" id="KW-0238">DNA-binding</keyword>
<keyword evidence="1" id="KW-0805">Transcription regulation</keyword>
<dbReference type="InterPro" id="IPR011663">
    <property type="entry name" value="UTRA"/>
</dbReference>
<keyword evidence="3" id="KW-0804">Transcription</keyword>
<dbReference type="PANTHER" id="PTHR44846:SF17">
    <property type="entry name" value="GNTR-FAMILY TRANSCRIPTIONAL REGULATOR"/>
    <property type="match status" value="1"/>
</dbReference>
<dbReference type="PROSITE" id="PS50949">
    <property type="entry name" value="HTH_GNTR"/>
    <property type="match status" value="1"/>
</dbReference>
<proteinExistence type="predicted"/>
<dbReference type="SMART" id="SM00866">
    <property type="entry name" value="UTRA"/>
    <property type="match status" value="1"/>
</dbReference>
<dbReference type="InterPro" id="IPR036388">
    <property type="entry name" value="WH-like_DNA-bd_sf"/>
</dbReference>
<dbReference type="InterPro" id="IPR036390">
    <property type="entry name" value="WH_DNA-bd_sf"/>
</dbReference>
<dbReference type="GO" id="GO:0045892">
    <property type="term" value="P:negative regulation of DNA-templated transcription"/>
    <property type="evidence" value="ECO:0007669"/>
    <property type="project" value="TreeGrafter"/>
</dbReference>
<dbReference type="AlphaFoldDB" id="A0A239EYC6"/>
<dbReference type="CDD" id="cd07377">
    <property type="entry name" value="WHTH_GntR"/>
    <property type="match status" value="1"/>
</dbReference>